<dbReference type="PANTHER" id="PTHR35764">
    <property type="entry name" value="PROTEIN SHORTAGE IN CHIASMATA 1"/>
    <property type="match status" value="1"/>
</dbReference>
<feature type="compositionally biased region" description="Polar residues" evidence="1">
    <location>
        <begin position="1609"/>
        <end position="1618"/>
    </location>
</feature>
<name>A0AAQ3TNH0_PASNO</name>
<proteinExistence type="predicted"/>
<sequence>ILSVPNGTTAERQKPLLMSPHSSRSGIPSAAAPYHADPLPRRRPLRAVAIGGRLLALPFPPRPDSSPRSPPPNPLPYPVDFLPAARVTEDDLDLLPAASALSEFFADVIPRPLPVPDVPAAYEGLGESSREKGEVSSLGASAVTKRELLKELRFEVVEVDLLPRKITSFDDEEPDGGVTFSFGFPDVKIHLDFIDIDTETTITYPAELAESIYQVEKISVKHDDEDCSYERDFSCLEIARLEHGVRIPQFEVSRNSWELDECSAKTAISNVFLNIVEHLNDGARVQLPFDSTEFLRSSEIDMLAFVCKDAPHVEYQTDKTMEARDVAEMNLVRINDNILLDKGSALYPLKPDGTCSDLPCSVRLEEVEIIEFPSDDVFKMLVQSEKSVMNTSNEVFKDDFDQARHFYESLVSSELALVDDTFKSLPMPILTDDKAMRSMLPPTEEVLRSLKPLPLSAADGIYLDWHLLSEGPCNRESCSTYASIVEEVKAYSLSSELQISCQQTPVLDIDFLADLPRNAKLQHEDKQNNINVPAPISHDISADLETAEKYRQETDVRGHSHMEKLSSENASSLLESMSQSNVLSFYLNAKNVNISSSDVPPSKQQAVPYATRSTVQKVIEIHPVSLSDHIRGLIKYIHEKYTSALRDSTYFGHSFSDGQGLSISKQNLLELITGEDSEVLYNDCKKEDKMELIVLYALKQVAYYLCFFGLHAAYLYIGNLVGSFENIPERLRNIQCCIGEARLKAENKLFESHPSLSDIETILRSNTQIGQKILIVADRAFWLPLGQKLTDMKMTSAVVGTYLSATCSDPVMKTDSKTWMLEELCKSDCILLDIKNIPVSFPFCEFCLIVEYGGPNKSSTLLSLAPKIDGLPPLHFLYVTMDGEDFPNSLVEDNHTDQDLKSTLDAVLHSLQKDLQEKMKKMRIVDSLNFIPATNQQKHLQGKLSDHLTADSSKMIPADGQLPNQGNLDEKNIDDSHNFVPAAEQFNTFNKVPIINSQNFVPAVEKSSSTSSVSANVIKAPPDNQFAGDFHLGANIESTKSGRLSAPKVAIVVNTGNHGKDMLFSRRSSYQQILALEKGGMQVVERDVDLPVDLILSATVCLLWCNTRTFASRELTISADTSGITNFIEDIATNILMSLSFSFGGCIMVFEGENHYLSAVMEASDSLYASAASLDMNLQLFFSQTPKSTDQIIINCIRNLVRINQAPSLDIPESESLAESFLTAFPSIIPLSAHMILSCGSLVDFLTWSHEQRTLAVEKYHLPPQSISLFSALCKFGELGESRSVMTECSSIDSDICSALLQSARKRKKHAVQDVLVEISDPACLNPRNQLCDDYVENDNVLSPPKLSKFSHIEDTMPELPEVFTVDQSLNVGSIDVSYEPRKHDVDAITGNQMIDDDFINELTPNFRTHNKRTSSMVDTCNFSWQPELGAEQPIINSFPTSRSSFCQTSNHPTFPSALEISKNHGDWDVSFDTNQTCTGHLHGDFATSSRRNNLGSRYHEPTQEILQNPSSSLSFLKHDFGGHRASQGTCWEMDYLRQMNENRIARQEQLRCNASATLSNSRLRDGSSRILSAPPIESFRYKRNADTPLRDQNLSNIESIRYRRNINTPLRDQSPSNGAHRYVKGRGGTKAQNPNVRKDLKAQPSINREKSIVPSIEPTWTPLDKRARQKLSFATYGNEKQSKLVWRHQSSPGVGCGFRKRYREEGT</sequence>
<gene>
    <name evidence="2" type="ORF">U9M48_022611</name>
</gene>
<protein>
    <recommendedName>
        <fullName evidence="4">Shortage in chiasmata 1</fullName>
    </recommendedName>
</protein>
<reference evidence="2 3" key="1">
    <citation type="submission" date="2024-02" db="EMBL/GenBank/DDBJ databases">
        <title>High-quality chromosome-scale genome assembly of Pensacola bahiagrass (Paspalum notatum Flugge var. saurae).</title>
        <authorList>
            <person name="Vega J.M."/>
            <person name="Podio M."/>
            <person name="Orjuela J."/>
            <person name="Siena L.A."/>
            <person name="Pessino S.C."/>
            <person name="Combes M.C."/>
            <person name="Mariac C."/>
            <person name="Albertini E."/>
            <person name="Pupilli F."/>
            <person name="Ortiz J.P.A."/>
            <person name="Leblanc O."/>
        </authorList>
    </citation>
    <scope>NUCLEOTIDE SEQUENCE [LARGE SCALE GENOMIC DNA]</scope>
    <source>
        <strain evidence="2">R1</strain>
        <tissue evidence="2">Leaf</tissue>
    </source>
</reference>
<dbReference type="Proteomes" id="UP001341281">
    <property type="component" value="Chromosome 05"/>
</dbReference>
<feature type="region of interest" description="Disordered" evidence="1">
    <location>
        <begin position="58"/>
        <end position="77"/>
    </location>
</feature>
<feature type="region of interest" description="Disordered" evidence="1">
    <location>
        <begin position="1609"/>
        <end position="1636"/>
    </location>
</feature>
<dbReference type="EMBL" id="CP144749">
    <property type="protein sequence ID" value="WVZ74432.1"/>
    <property type="molecule type" value="Genomic_DNA"/>
</dbReference>
<feature type="compositionally biased region" description="Polar residues" evidence="1">
    <location>
        <begin position="1"/>
        <end position="10"/>
    </location>
</feature>
<feature type="region of interest" description="Disordered" evidence="1">
    <location>
        <begin position="1"/>
        <end position="38"/>
    </location>
</feature>
<evidence type="ECO:0000313" key="2">
    <source>
        <dbReference type="EMBL" id="WVZ74432.1"/>
    </source>
</evidence>
<dbReference type="InterPro" id="IPR038824">
    <property type="entry name" value="SHOC1-like"/>
</dbReference>
<dbReference type="PANTHER" id="PTHR35764:SF1">
    <property type="entry name" value="PROTEIN SHORTAGE IN CHIASMATA 1"/>
    <property type="match status" value="1"/>
</dbReference>
<organism evidence="2 3">
    <name type="scientific">Paspalum notatum var. saurae</name>
    <dbReference type="NCBI Taxonomy" id="547442"/>
    <lineage>
        <taxon>Eukaryota</taxon>
        <taxon>Viridiplantae</taxon>
        <taxon>Streptophyta</taxon>
        <taxon>Embryophyta</taxon>
        <taxon>Tracheophyta</taxon>
        <taxon>Spermatophyta</taxon>
        <taxon>Magnoliopsida</taxon>
        <taxon>Liliopsida</taxon>
        <taxon>Poales</taxon>
        <taxon>Poaceae</taxon>
        <taxon>PACMAD clade</taxon>
        <taxon>Panicoideae</taxon>
        <taxon>Andropogonodae</taxon>
        <taxon>Paspaleae</taxon>
        <taxon>Paspalinae</taxon>
        <taxon>Paspalum</taxon>
    </lineage>
</organism>
<evidence type="ECO:0008006" key="4">
    <source>
        <dbReference type="Google" id="ProtNLM"/>
    </source>
</evidence>
<dbReference type="GO" id="GO:0000712">
    <property type="term" value="P:resolution of meiotic recombination intermediates"/>
    <property type="evidence" value="ECO:0007669"/>
    <property type="project" value="TreeGrafter"/>
</dbReference>
<evidence type="ECO:0000313" key="3">
    <source>
        <dbReference type="Proteomes" id="UP001341281"/>
    </source>
</evidence>
<evidence type="ECO:0000256" key="1">
    <source>
        <dbReference type="SAM" id="MobiDB-lite"/>
    </source>
</evidence>
<accession>A0AAQ3TNH0</accession>
<feature type="non-terminal residue" evidence="2">
    <location>
        <position position="1"/>
    </location>
</feature>
<keyword evidence="3" id="KW-1185">Reference proteome</keyword>